<dbReference type="AlphaFoldDB" id="A0A7K6ZIH0"/>
<accession>A0A7K6ZIH0</accession>
<feature type="compositionally biased region" description="Basic and acidic residues" evidence="1">
    <location>
        <begin position="218"/>
        <end position="228"/>
    </location>
</feature>
<feature type="region of interest" description="Disordered" evidence="1">
    <location>
        <begin position="212"/>
        <end position="270"/>
    </location>
</feature>
<dbReference type="Proteomes" id="UP000538817">
    <property type="component" value="Unassembled WGS sequence"/>
</dbReference>
<sequence>AQPVLANADTSVPTKCSSETINKIRQEMGPPLPPLLLPLLATPPRAACSASPGTASSGRCSLLSPLDDLISPLRETPVPPLMSPLTATPTAKSALLFSPSSPSEVAVGRRILSSPLKFCTSIPKHALPVPGRFPLCAAEAAAPVVAQENSVRILDTMYPELSARARTLNILKGNIQLNRSALPEGHNLPGPVTQIGGFKTIASTSTAFVKTGSNLKGDSSKEQPKDTQEQPLVPSMLNRTGKRTLMPMPRSAKRLRLDSEPPKLEPGDTAAVSMTENKMPDEQGPLHVESCEISDSAHSSVAAASSSAKVTDADCQIVAGALKKIAESCFDLLPVIRSHVYVGNVSKMPVMTDEEKEVVYEFGVTNKHLAESLLNTVLSKLKTRKTTSNHNFTQALCRIYVGICRQLGDLERARLFCYSLLREDFPDAEKLILFITAVWPDMFCFQGVINKALQVVLRQRVRDEVLACLSAYLPWEQSSPLDAGAVVSGLLSELQSCREAELRPSERYGEDLNDVAWQFVFAVDLLCSHLRWDWTHDNVISKVLWPCMDKWIKNRKGHEVVQSIPDTMIASTLRLIGRLGQIGLKEGHLSAVRNISSVIGLFVQHAKEEDVPWGVQLAAVYSLCDLGASNPVGIVETIRAWKATTPNSVPPAVTSGIAEICSVCKTDLS</sequence>
<dbReference type="PANTHER" id="PTHR11852">
    <property type="entry name" value="PLATELET-ACTIVATING FACTOR ACETYLHYDROLASE"/>
    <property type="match status" value="1"/>
</dbReference>
<evidence type="ECO:0000256" key="1">
    <source>
        <dbReference type="SAM" id="MobiDB-lite"/>
    </source>
</evidence>
<dbReference type="InterPro" id="IPR057881">
    <property type="entry name" value="ICE1_C"/>
</dbReference>
<name>A0A7K6ZIH0_9AVES</name>
<evidence type="ECO:0000313" key="4">
    <source>
        <dbReference type="Proteomes" id="UP000538817"/>
    </source>
</evidence>
<comment type="caution">
    <text evidence="3">The sequence shown here is derived from an EMBL/GenBank/DDBJ whole genome shotgun (WGS) entry which is preliminary data.</text>
</comment>
<dbReference type="PANTHER" id="PTHR11852:SF4">
    <property type="entry name" value="LITTLE ELONGATION COMPLEX SUBUNIT 1"/>
    <property type="match status" value="1"/>
</dbReference>
<reference evidence="3 4" key="1">
    <citation type="submission" date="2019-09" db="EMBL/GenBank/DDBJ databases">
        <title>Bird 10,000 Genomes (B10K) Project - Family phase.</title>
        <authorList>
            <person name="Zhang G."/>
        </authorList>
    </citation>
    <scope>NUCLEOTIDE SEQUENCE [LARGE SCALE GENOMIC DNA]</scope>
    <source>
        <strain evidence="3">B10K-MSB-04</strain>
    </source>
</reference>
<protein>
    <submittedName>
        <fullName evidence="3">ICE1 protein</fullName>
    </submittedName>
</protein>
<evidence type="ECO:0000313" key="3">
    <source>
        <dbReference type="EMBL" id="NWX83229.1"/>
    </source>
</evidence>
<feature type="non-terminal residue" evidence="3">
    <location>
        <position position="1"/>
    </location>
</feature>
<keyword evidence="4" id="KW-1185">Reference proteome</keyword>
<evidence type="ECO:0000259" key="2">
    <source>
        <dbReference type="Pfam" id="PF25817"/>
    </source>
</evidence>
<feature type="domain" description="Little elongation complex subunit 1 C-terminal" evidence="2">
    <location>
        <begin position="468"/>
        <end position="660"/>
    </location>
</feature>
<organism evidence="3 4">
    <name type="scientific">Nothoprocta pentlandii</name>
    <dbReference type="NCBI Taxonomy" id="2585814"/>
    <lineage>
        <taxon>Eukaryota</taxon>
        <taxon>Metazoa</taxon>
        <taxon>Chordata</taxon>
        <taxon>Craniata</taxon>
        <taxon>Vertebrata</taxon>
        <taxon>Euteleostomi</taxon>
        <taxon>Archelosauria</taxon>
        <taxon>Archosauria</taxon>
        <taxon>Dinosauria</taxon>
        <taxon>Saurischia</taxon>
        <taxon>Theropoda</taxon>
        <taxon>Coelurosauria</taxon>
        <taxon>Aves</taxon>
        <taxon>Palaeognathae</taxon>
        <taxon>Tinamiformes</taxon>
        <taxon>Tinamidae</taxon>
        <taxon>Nothoprocta</taxon>
    </lineage>
</organism>
<dbReference type="EMBL" id="VZSG01000050">
    <property type="protein sequence ID" value="NWX83229.1"/>
    <property type="molecule type" value="Genomic_DNA"/>
</dbReference>
<gene>
    <name evidence="3" type="primary">Ice1</name>
    <name evidence="3" type="ORF">NOTPEN_R00594</name>
</gene>
<feature type="compositionally biased region" description="Basic and acidic residues" evidence="1">
    <location>
        <begin position="255"/>
        <end position="266"/>
    </location>
</feature>
<proteinExistence type="predicted"/>
<dbReference type="Pfam" id="PF25817">
    <property type="entry name" value="ICE1_C"/>
    <property type="match status" value="1"/>
</dbReference>
<feature type="non-terminal residue" evidence="3">
    <location>
        <position position="669"/>
    </location>
</feature>